<keyword evidence="3" id="KW-1003">Cell membrane</keyword>
<keyword evidence="6 7" id="KW-0472">Membrane</keyword>
<comment type="subcellular location">
    <subcellularLocation>
        <location evidence="1">Cell membrane</location>
        <topology evidence="1">Single-pass membrane protein</topology>
    </subcellularLocation>
</comment>
<comment type="caution">
    <text evidence="11">The sequence shown here is derived from an EMBL/GenBank/DDBJ whole genome shotgun (WGS) entry which is preliminary data.</text>
</comment>
<evidence type="ECO:0000256" key="5">
    <source>
        <dbReference type="ARBA" id="ARBA00022989"/>
    </source>
</evidence>
<dbReference type="InterPro" id="IPR050330">
    <property type="entry name" value="Bact_OuterMem_StrucFunc"/>
</dbReference>
<evidence type="ECO:0000256" key="1">
    <source>
        <dbReference type="ARBA" id="ARBA00004162"/>
    </source>
</evidence>
<protein>
    <submittedName>
        <fullName evidence="11">Flagellar motor protein MotB</fullName>
    </submittedName>
</protein>
<dbReference type="SUPFAM" id="SSF103088">
    <property type="entry name" value="OmpA-like"/>
    <property type="match status" value="1"/>
</dbReference>
<evidence type="ECO:0000256" key="8">
    <source>
        <dbReference type="SAM" id="MobiDB-lite"/>
    </source>
</evidence>
<dbReference type="PANTHER" id="PTHR30329:SF21">
    <property type="entry name" value="LIPOPROTEIN YIAD-RELATED"/>
    <property type="match status" value="1"/>
</dbReference>
<accession>A0ABV6JWB6</accession>
<evidence type="ECO:0000313" key="12">
    <source>
        <dbReference type="Proteomes" id="UP001589865"/>
    </source>
</evidence>
<reference evidence="11 12" key="1">
    <citation type="submission" date="2024-09" db="EMBL/GenBank/DDBJ databases">
        <authorList>
            <person name="Sun Q."/>
            <person name="Mori K."/>
        </authorList>
    </citation>
    <scope>NUCLEOTIDE SEQUENCE [LARGE SCALE GENOMIC DNA]</scope>
    <source>
        <strain evidence="11 12">TBRC 5777</strain>
    </source>
</reference>
<name>A0ABV6JWB6_9PROT</name>
<dbReference type="InterPro" id="IPR006665">
    <property type="entry name" value="OmpA-like"/>
</dbReference>
<keyword evidence="11" id="KW-0282">Flagellum</keyword>
<dbReference type="Proteomes" id="UP001589865">
    <property type="component" value="Unassembled WGS sequence"/>
</dbReference>
<feature type="domain" description="OmpA-like" evidence="10">
    <location>
        <begin position="269"/>
        <end position="387"/>
    </location>
</feature>
<feature type="region of interest" description="Disordered" evidence="8">
    <location>
        <begin position="107"/>
        <end position="154"/>
    </location>
</feature>
<sequence>MAKGQKDGATIVIRREEGGEGGHHGGAWKVAYADFVTAMMAFFLLMWLLNATTEQQKRGLADYFAPTNLLAQADSGSGQPFGGKTPNSAGQQVSDTGALRLEHGPMPVVQDIERDDDSDTPAQPVLMRQAPPGSADDPDLDPGNTDRATAASVQGAADTGFARALPAQSSAQDPAQNGAQNGTQSQAQLLGQFQAQSQGQSQAPRGTSLAARDADLAATAEAALREELNRREREKLDQLAQQLRDAVRDDPALADLASQLRVEQVPEGLRIQLLDADRQSMFALGGTTVNDRSRALIARVAAVIRKVPNAVAITGHTDATPFRSTDRSNWDLSAERANVTRRILVDSGVAEARIRSVAGLAEREPLVPDHPEAAANRRVAILLLRQNPAPGTTGQ</sequence>
<dbReference type="PANTHER" id="PTHR30329">
    <property type="entry name" value="STATOR ELEMENT OF FLAGELLAR MOTOR COMPLEX"/>
    <property type="match status" value="1"/>
</dbReference>
<evidence type="ECO:0000313" key="11">
    <source>
        <dbReference type="EMBL" id="MFC0409934.1"/>
    </source>
</evidence>
<evidence type="ECO:0000256" key="2">
    <source>
        <dbReference type="ARBA" id="ARBA00008914"/>
    </source>
</evidence>
<evidence type="ECO:0000256" key="6">
    <source>
        <dbReference type="ARBA" id="ARBA00023136"/>
    </source>
</evidence>
<feature type="compositionally biased region" description="Basic and acidic residues" evidence="8">
    <location>
        <begin position="13"/>
        <end position="23"/>
    </location>
</feature>
<dbReference type="Gene3D" id="3.30.1330.60">
    <property type="entry name" value="OmpA-like domain"/>
    <property type="match status" value="1"/>
</dbReference>
<dbReference type="RefSeq" id="WP_377045684.1">
    <property type="nucleotide sequence ID" value="NZ_JBHLUN010000012.1"/>
</dbReference>
<feature type="region of interest" description="Disordered" evidence="8">
    <location>
        <begin position="1"/>
        <end position="24"/>
    </location>
</feature>
<keyword evidence="11" id="KW-0966">Cell projection</keyword>
<feature type="transmembrane region" description="Helical" evidence="9">
    <location>
        <begin position="30"/>
        <end position="49"/>
    </location>
</feature>
<dbReference type="InterPro" id="IPR025713">
    <property type="entry name" value="MotB-like_N_dom"/>
</dbReference>
<evidence type="ECO:0000256" key="7">
    <source>
        <dbReference type="PROSITE-ProRule" id="PRU00473"/>
    </source>
</evidence>
<proteinExistence type="inferred from homology"/>
<keyword evidence="4 9" id="KW-0812">Transmembrane</keyword>
<keyword evidence="5 9" id="KW-1133">Transmembrane helix</keyword>
<keyword evidence="11" id="KW-0969">Cilium</keyword>
<dbReference type="Pfam" id="PF13677">
    <property type="entry name" value="MotB_plug"/>
    <property type="match status" value="1"/>
</dbReference>
<dbReference type="CDD" id="cd07185">
    <property type="entry name" value="OmpA_C-like"/>
    <property type="match status" value="1"/>
</dbReference>
<organism evidence="11 12">
    <name type="scientific">Roseomonas elaeocarpi</name>
    <dbReference type="NCBI Taxonomy" id="907779"/>
    <lineage>
        <taxon>Bacteria</taxon>
        <taxon>Pseudomonadati</taxon>
        <taxon>Pseudomonadota</taxon>
        <taxon>Alphaproteobacteria</taxon>
        <taxon>Acetobacterales</taxon>
        <taxon>Roseomonadaceae</taxon>
        <taxon>Roseomonas</taxon>
    </lineage>
</organism>
<evidence type="ECO:0000256" key="9">
    <source>
        <dbReference type="SAM" id="Phobius"/>
    </source>
</evidence>
<evidence type="ECO:0000259" key="10">
    <source>
        <dbReference type="PROSITE" id="PS51123"/>
    </source>
</evidence>
<dbReference type="PROSITE" id="PS51123">
    <property type="entry name" value="OMPA_2"/>
    <property type="match status" value="1"/>
</dbReference>
<comment type="similarity">
    <text evidence="2">Belongs to the MotB family.</text>
</comment>
<dbReference type="EMBL" id="JBHLUN010000012">
    <property type="protein sequence ID" value="MFC0409934.1"/>
    <property type="molecule type" value="Genomic_DNA"/>
</dbReference>
<evidence type="ECO:0000256" key="3">
    <source>
        <dbReference type="ARBA" id="ARBA00022475"/>
    </source>
</evidence>
<keyword evidence="12" id="KW-1185">Reference proteome</keyword>
<dbReference type="Pfam" id="PF00691">
    <property type="entry name" value="OmpA"/>
    <property type="match status" value="1"/>
</dbReference>
<evidence type="ECO:0000256" key="4">
    <source>
        <dbReference type="ARBA" id="ARBA00022692"/>
    </source>
</evidence>
<gene>
    <name evidence="11" type="ORF">ACFFGY_16905</name>
</gene>
<dbReference type="InterPro" id="IPR036737">
    <property type="entry name" value="OmpA-like_sf"/>
</dbReference>